<dbReference type="Pfam" id="PF13443">
    <property type="entry name" value="HTH_26"/>
    <property type="match status" value="1"/>
</dbReference>
<dbReference type="InterPro" id="IPR010982">
    <property type="entry name" value="Lambda_DNA-bd_dom_sf"/>
</dbReference>
<dbReference type="SUPFAM" id="SSF47413">
    <property type="entry name" value="lambda repressor-like DNA-binding domains"/>
    <property type="match status" value="1"/>
</dbReference>
<evidence type="ECO:0000313" key="3">
    <source>
        <dbReference type="Proteomes" id="UP000037755"/>
    </source>
</evidence>
<organism evidence="2 3">
    <name type="scientific">Flavobacterium akiainvivens</name>
    <dbReference type="NCBI Taxonomy" id="1202724"/>
    <lineage>
        <taxon>Bacteria</taxon>
        <taxon>Pseudomonadati</taxon>
        <taxon>Bacteroidota</taxon>
        <taxon>Flavobacteriia</taxon>
        <taxon>Flavobacteriales</taxon>
        <taxon>Flavobacteriaceae</taxon>
        <taxon>Flavobacterium</taxon>
    </lineage>
</organism>
<proteinExistence type="predicted"/>
<protein>
    <recommendedName>
        <fullName evidence="1">HTH cro/C1-type domain-containing protein</fullName>
    </recommendedName>
</protein>
<gene>
    <name evidence="2" type="ORF">AM493_15140</name>
</gene>
<sequence length="80" mass="9182">MSDELAKIEAELSKRIYNLFMKKYDGNKSEFARAAYCRESTIRRILRNEQGITINLLFRLAKALDIEVTDLLKGLSLTIG</sequence>
<dbReference type="CDD" id="cd00093">
    <property type="entry name" value="HTH_XRE"/>
    <property type="match status" value="1"/>
</dbReference>
<dbReference type="SMART" id="SM00530">
    <property type="entry name" value="HTH_XRE"/>
    <property type="match status" value="1"/>
</dbReference>
<dbReference type="AlphaFoldDB" id="A0A0M8MJ20"/>
<dbReference type="OrthoDB" id="1363470at2"/>
<reference evidence="2 3" key="1">
    <citation type="submission" date="2015-08" db="EMBL/GenBank/DDBJ databases">
        <title>Whole genome sequence of Flavobacterium akiainvivens IK-1T, from decaying Wikstroemia oahuensis, an endemic Hawaiian shrub.</title>
        <authorList>
            <person name="Wan X."/>
            <person name="Hou S."/>
            <person name="Saito J."/>
            <person name="Donachie S."/>
        </authorList>
    </citation>
    <scope>NUCLEOTIDE SEQUENCE [LARGE SCALE GENOMIC DNA]</scope>
    <source>
        <strain evidence="2 3">IK-1</strain>
    </source>
</reference>
<comment type="caution">
    <text evidence="2">The sequence shown here is derived from an EMBL/GenBank/DDBJ whole genome shotgun (WGS) entry which is preliminary data.</text>
</comment>
<name>A0A0M8MJ20_9FLAO</name>
<evidence type="ECO:0000259" key="1">
    <source>
        <dbReference type="PROSITE" id="PS50943"/>
    </source>
</evidence>
<feature type="domain" description="HTH cro/C1-type" evidence="1">
    <location>
        <begin position="29"/>
        <end position="71"/>
    </location>
</feature>
<keyword evidence="3" id="KW-1185">Reference proteome</keyword>
<dbReference type="Proteomes" id="UP000037755">
    <property type="component" value="Unassembled WGS sequence"/>
</dbReference>
<dbReference type="InterPro" id="IPR001387">
    <property type="entry name" value="Cro/C1-type_HTH"/>
</dbReference>
<dbReference type="EMBL" id="LIYD01000005">
    <property type="protein sequence ID" value="KOS07221.1"/>
    <property type="molecule type" value="Genomic_DNA"/>
</dbReference>
<dbReference type="PROSITE" id="PS50943">
    <property type="entry name" value="HTH_CROC1"/>
    <property type="match status" value="1"/>
</dbReference>
<accession>A0A0M8MJ20</accession>
<dbReference type="PATRIC" id="fig|1202724.3.peg.3145"/>
<dbReference type="Gene3D" id="1.10.260.40">
    <property type="entry name" value="lambda repressor-like DNA-binding domains"/>
    <property type="match status" value="1"/>
</dbReference>
<evidence type="ECO:0000313" key="2">
    <source>
        <dbReference type="EMBL" id="KOS07221.1"/>
    </source>
</evidence>
<dbReference type="GO" id="GO:0003677">
    <property type="term" value="F:DNA binding"/>
    <property type="evidence" value="ECO:0007669"/>
    <property type="project" value="InterPro"/>
</dbReference>